<reference evidence="3 4" key="1">
    <citation type="submission" date="2014-03" db="EMBL/GenBank/DDBJ databases">
        <title>Genomics of Bifidobacteria.</title>
        <authorList>
            <person name="Ventura M."/>
            <person name="Milani C."/>
            <person name="Lugli G.A."/>
        </authorList>
    </citation>
    <scope>NUCLEOTIDE SEQUENCE [LARGE SCALE GENOMIC DNA]</scope>
    <source>
        <strain evidence="3 4">LMG 10738</strain>
    </source>
</reference>
<proteinExistence type="predicted"/>
<dbReference type="InterPro" id="IPR016047">
    <property type="entry name" value="M23ase_b-sheet_dom"/>
</dbReference>
<evidence type="ECO:0000256" key="1">
    <source>
        <dbReference type="SAM" id="SignalP"/>
    </source>
</evidence>
<feature type="signal peptide" evidence="1">
    <location>
        <begin position="1"/>
        <end position="44"/>
    </location>
</feature>
<dbReference type="Gene3D" id="2.70.70.10">
    <property type="entry name" value="Glucose Permease (Domain IIA)"/>
    <property type="match status" value="1"/>
</dbReference>
<keyword evidence="1" id="KW-0732">Signal</keyword>
<dbReference type="SUPFAM" id="SSF51261">
    <property type="entry name" value="Duplicated hybrid motif"/>
    <property type="match status" value="1"/>
</dbReference>
<dbReference type="EMBL" id="JGYV01000010">
    <property type="protein sequence ID" value="KFI62919.1"/>
    <property type="molecule type" value="Genomic_DNA"/>
</dbReference>
<feature type="chain" id="PRO_5039595748" evidence="1">
    <location>
        <begin position="45"/>
        <end position="193"/>
    </location>
</feature>
<dbReference type="eggNOG" id="COG0739">
    <property type="taxonomic scope" value="Bacteria"/>
</dbReference>
<gene>
    <name evidence="3" type="ORF">BCUN_0750</name>
</gene>
<accession>A0A087AVW9</accession>
<evidence type="ECO:0000313" key="3">
    <source>
        <dbReference type="EMBL" id="KFI62919.1"/>
    </source>
</evidence>
<dbReference type="PANTHER" id="PTHR21666">
    <property type="entry name" value="PEPTIDASE-RELATED"/>
    <property type="match status" value="1"/>
</dbReference>
<dbReference type="STRING" id="1688.BCUN_0750"/>
<dbReference type="InterPro" id="IPR011055">
    <property type="entry name" value="Dup_hybrid_motif"/>
</dbReference>
<dbReference type="GO" id="GO:0004222">
    <property type="term" value="F:metalloendopeptidase activity"/>
    <property type="evidence" value="ECO:0007669"/>
    <property type="project" value="TreeGrafter"/>
</dbReference>
<feature type="domain" description="M23ase beta-sheet core" evidence="2">
    <location>
        <begin position="85"/>
        <end position="174"/>
    </location>
</feature>
<dbReference type="PANTHER" id="PTHR21666:SF270">
    <property type="entry name" value="MUREIN HYDROLASE ACTIVATOR ENVC"/>
    <property type="match status" value="1"/>
</dbReference>
<organism evidence="3 4">
    <name type="scientific">Bifidobacterium cuniculi</name>
    <dbReference type="NCBI Taxonomy" id="1688"/>
    <lineage>
        <taxon>Bacteria</taxon>
        <taxon>Bacillati</taxon>
        <taxon>Actinomycetota</taxon>
        <taxon>Actinomycetes</taxon>
        <taxon>Bifidobacteriales</taxon>
        <taxon>Bifidobacteriaceae</taxon>
        <taxon>Bifidobacterium</taxon>
    </lineage>
</organism>
<comment type="caution">
    <text evidence="3">The sequence shown here is derived from an EMBL/GenBank/DDBJ whole genome shotgun (WGS) entry which is preliminary data.</text>
</comment>
<name>A0A087AVW9_9BIFI</name>
<dbReference type="AlphaFoldDB" id="A0A087AVW9"/>
<evidence type="ECO:0000259" key="2">
    <source>
        <dbReference type="Pfam" id="PF01551"/>
    </source>
</evidence>
<protein>
    <submittedName>
        <fullName evidence="3">M23 peptidase domain protein</fullName>
    </submittedName>
</protein>
<dbReference type="Proteomes" id="UP000029067">
    <property type="component" value="Unassembled WGS sequence"/>
</dbReference>
<dbReference type="Pfam" id="PF01551">
    <property type="entry name" value="Peptidase_M23"/>
    <property type="match status" value="1"/>
</dbReference>
<dbReference type="InterPro" id="IPR050570">
    <property type="entry name" value="Cell_wall_metabolism_enzyme"/>
</dbReference>
<sequence>MRRHDTHRARRRWWQMQQCRQMRQAAAAVMLVLLAMTVGCVCVAQQVGCAAENDRPGCQARMVAPIRDGVVIRAFDEPAEPWLAGHRGVDLAAGEGDDIVAPIDGTISFRGKVGGKSVVSMVHAGWTLTFEPAVTDLSVGASLRRGQPLGMVGHGSDHCDGSCLHWGIRLDGRRYRDPESFLTAMRIRLLPVR</sequence>
<keyword evidence="4" id="KW-1185">Reference proteome</keyword>
<evidence type="ECO:0000313" key="4">
    <source>
        <dbReference type="Proteomes" id="UP000029067"/>
    </source>
</evidence>
<dbReference type="CDD" id="cd12797">
    <property type="entry name" value="M23_peptidase"/>
    <property type="match status" value="1"/>
</dbReference>